<dbReference type="InterPro" id="IPR043502">
    <property type="entry name" value="DNA/RNA_pol_sf"/>
</dbReference>
<reference evidence="2 3" key="1">
    <citation type="journal article" date="2019" name="Sci. Rep.">
        <title>Orb-weaving spider Araneus ventricosus genome elucidates the spidroin gene catalogue.</title>
        <authorList>
            <person name="Kono N."/>
            <person name="Nakamura H."/>
            <person name="Ohtoshi R."/>
            <person name="Moran D.A.P."/>
            <person name="Shinohara A."/>
            <person name="Yoshida Y."/>
            <person name="Fujiwara M."/>
            <person name="Mori M."/>
            <person name="Tomita M."/>
            <person name="Arakawa K."/>
        </authorList>
    </citation>
    <scope>NUCLEOTIDE SEQUENCE [LARGE SCALE GENOMIC DNA]</scope>
</reference>
<dbReference type="SUPFAM" id="SSF56672">
    <property type="entry name" value="DNA/RNA polymerases"/>
    <property type="match status" value="1"/>
</dbReference>
<dbReference type="Gene3D" id="3.30.420.10">
    <property type="entry name" value="Ribonuclease H-like superfamily/Ribonuclease H"/>
    <property type="match status" value="1"/>
</dbReference>
<dbReference type="InterPro" id="IPR043128">
    <property type="entry name" value="Rev_trsase/Diguanyl_cyclase"/>
</dbReference>
<dbReference type="GO" id="GO:0071897">
    <property type="term" value="P:DNA biosynthetic process"/>
    <property type="evidence" value="ECO:0007669"/>
    <property type="project" value="UniProtKB-ARBA"/>
</dbReference>
<dbReference type="PANTHER" id="PTHR36688:SF1">
    <property type="entry name" value="ENDONUCLEASE_EXONUCLEASE_PHOSPHATASE DOMAIN-CONTAINING PROTEIN"/>
    <property type="match status" value="1"/>
</dbReference>
<sequence length="781" mass="89218">MVEALNDEDYIIGADMNDHHTSWGYNDTSPRGRAIENLLNAKQMILLNPIDAAPTFFHTNGTVRRPDLSIVSNNEIATRASWKVLEEESLSDHQYIKLEIHLERKTMTFIRFKSKYGGHSKFHRNLRQYAHQALEDLRNCNNKEDLDKAINSIHLKLVEICKRSHRLKKGINKPPTWWTQDLIIMKKRVGAFRRRAQRAPTELRQAACIIYSRERAQYRRHLVETRRRSWRKLCMEASNPFGKQYKAIFCAGRPPSDLFQQSTPEGTELSFAQSILETLYPHTTQAPFIGSTASSQPNDSPFSSRELRKVIRELNKTKAPGYDGLDNIRLQQIHSGSPELLLEMFNKCLSLGLFPASFKTGVINLFYKEGKDQNGPKSYRPISLLPSMGKLLEKLMSQSLTYFLKKTRHNFQSLFRNLLKDRNVIIPTKEVVAQQPQTRGCPQGSCNGAALWNIVAEEALAQQYPANTAIQVFADDFLIISAAESERKLGTAVSEALKIFKTWSARHGLEISKEKTQFLLLSNLRRGPSIYWGSQRVKRTKTLKYLGAHLDNKLNWAHHLVQQGAKALQQHRQLVKLAGCTWGISPKLRTQLYRAVTNRTVAHGVSAWGRYITYRMITKLSQIQRPFLLNITGAYRTSPTAALQTIRGIMPLDIKLDEEAQFVQLTRLKKNLTTEGEEYNYETYEEKATGWSRHPAEFIDEERVVNLEENLGAVGEINIFTDGSKTEQGVGSAFCVFGEQQELIAQWQGRLSTKNSIFQSELIALQNTVKYAQNHQNKVKI</sequence>
<dbReference type="AlphaFoldDB" id="A0A4Y2LAE1"/>
<dbReference type="GO" id="GO:0003824">
    <property type="term" value="F:catalytic activity"/>
    <property type="evidence" value="ECO:0007669"/>
    <property type="project" value="InterPro"/>
</dbReference>
<evidence type="ECO:0000313" key="2">
    <source>
        <dbReference type="EMBL" id="GBN11472.1"/>
    </source>
</evidence>
<dbReference type="PROSITE" id="PS50878">
    <property type="entry name" value="RT_POL"/>
    <property type="match status" value="1"/>
</dbReference>
<dbReference type="InterPro" id="IPR000477">
    <property type="entry name" value="RT_dom"/>
</dbReference>
<evidence type="ECO:0000259" key="1">
    <source>
        <dbReference type="PROSITE" id="PS50878"/>
    </source>
</evidence>
<accession>A0A4Y2LAE1</accession>
<protein>
    <recommendedName>
        <fullName evidence="1">Reverse transcriptase domain-containing protein</fullName>
    </recommendedName>
</protein>
<name>A0A4Y2LAE1_ARAVE</name>
<comment type="caution">
    <text evidence="2">The sequence shown here is derived from an EMBL/GenBank/DDBJ whole genome shotgun (WGS) entry which is preliminary data.</text>
</comment>
<dbReference type="Pfam" id="PF14529">
    <property type="entry name" value="Exo_endo_phos_2"/>
    <property type="match status" value="1"/>
</dbReference>
<gene>
    <name evidence="2" type="primary">R1A1-elementORF2_114</name>
    <name evidence="2" type="ORF">AVEN_275430_1</name>
</gene>
<dbReference type="Pfam" id="PF00078">
    <property type="entry name" value="RVT_1"/>
    <property type="match status" value="1"/>
</dbReference>
<dbReference type="Gene3D" id="3.60.10.10">
    <property type="entry name" value="Endonuclease/exonuclease/phosphatase"/>
    <property type="match status" value="1"/>
</dbReference>
<proteinExistence type="predicted"/>
<dbReference type="GO" id="GO:0003676">
    <property type="term" value="F:nucleic acid binding"/>
    <property type="evidence" value="ECO:0007669"/>
    <property type="project" value="InterPro"/>
</dbReference>
<dbReference type="PANTHER" id="PTHR36688">
    <property type="entry name" value="ENDO/EXONUCLEASE/PHOSPHATASE DOMAIN-CONTAINING PROTEIN"/>
    <property type="match status" value="1"/>
</dbReference>
<dbReference type="SUPFAM" id="SSF56219">
    <property type="entry name" value="DNase I-like"/>
    <property type="match status" value="1"/>
</dbReference>
<feature type="domain" description="Reverse transcriptase" evidence="1">
    <location>
        <begin position="347"/>
        <end position="550"/>
    </location>
</feature>
<evidence type="ECO:0000313" key="3">
    <source>
        <dbReference type="Proteomes" id="UP000499080"/>
    </source>
</evidence>
<dbReference type="InterPro" id="IPR052560">
    <property type="entry name" value="RdDP_mobile_element"/>
</dbReference>
<organism evidence="2 3">
    <name type="scientific">Araneus ventricosus</name>
    <name type="common">Orbweaver spider</name>
    <name type="synonym">Epeira ventricosa</name>
    <dbReference type="NCBI Taxonomy" id="182803"/>
    <lineage>
        <taxon>Eukaryota</taxon>
        <taxon>Metazoa</taxon>
        <taxon>Ecdysozoa</taxon>
        <taxon>Arthropoda</taxon>
        <taxon>Chelicerata</taxon>
        <taxon>Arachnida</taxon>
        <taxon>Araneae</taxon>
        <taxon>Araneomorphae</taxon>
        <taxon>Entelegynae</taxon>
        <taxon>Araneoidea</taxon>
        <taxon>Araneidae</taxon>
        <taxon>Araneus</taxon>
    </lineage>
</organism>
<dbReference type="Gene3D" id="3.30.70.270">
    <property type="match status" value="1"/>
</dbReference>
<dbReference type="EMBL" id="BGPR01005579">
    <property type="protein sequence ID" value="GBN11472.1"/>
    <property type="molecule type" value="Genomic_DNA"/>
</dbReference>
<dbReference type="InterPro" id="IPR036691">
    <property type="entry name" value="Endo/exonu/phosph_ase_sf"/>
</dbReference>
<dbReference type="InterPro" id="IPR005135">
    <property type="entry name" value="Endo/exonuclease/phosphatase"/>
</dbReference>
<dbReference type="OrthoDB" id="5419617at2759"/>
<dbReference type="InterPro" id="IPR036397">
    <property type="entry name" value="RNaseH_sf"/>
</dbReference>
<dbReference type="Proteomes" id="UP000499080">
    <property type="component" value="Unassembled WGS sequence"/>
</dbReference>
<keyword evidence="3" id="KW-1185">Reference proteome</keyword>